<dbReference type="AlphaFoldDB" id="A0A369JGK7"/>
<organism evidence="2 3">
    <name type="scientific">Hypsizygus marmoreus</name>
    <name type="common">White beech mushroom</name>
    <name type="synonym">Agaricus marmoreus</name>
    <dbReference type="NCBI Taxonomy" id="39966"/>
    <lineage>
        <taxon>Eukaryota</taxon>
        <taxon>Fungi</taxon>
        <taxon>Dikarya</taxon>
        <taxon>Basidiomycota</taxon>
        <taxon>Agaricomycotina</taxon>
        <taxon>Agaricomycetes</taxon>
        <taxon>Agaricomycetidae</taxon>
        <taxon>Agaricales</taxon>
        <taxon>Tricholomatineae</taxon>
        <taxon>Lyophyllaceae</taxon>
        <taxon>Hypsizygus</taxon>
    </lineage>
</organism>
<feature type="region of interest" description="Disordered" evidence="1">
    <location>
        <begin position="1"/>
        <end position="208"/>
    </location>
</feature>
<proteinExistence type="predicted"/>
<name>A0A369JGK7_HYPMA</name>
<feature type="compositionally biased region" description="Basic and acidic residues" evidence="1">
    <location>
        <begin position="114"/>
        <end position="138"/>
    </location>
</feature>
<feature type="compositionally biased region" description="Basic and acidic residues" evidence="1">
    <location>
        <begin position="1"/>
        <end position="13"/>
    </location>
</feature>
<evidence type="ECO:0000313" key="2">
    <source>
        <dbReference type="EMBL" id="RDB20330.1"/>
    </source>
</evidence>
<comment type="caution">
    <text evidence="2">The sequence shown here is derived from an EMBL/GenBank/DDBJ whole genome shotgun (WGS) entry which is preliminary data.</text>
</comment>
<dbReference type="STRING" id="39966.A0A369JGK7"/>
<feature type="compositionally biased region" description="Polar residues" evidence="1">
    <location>
        <begin position="34"/>
        <end position="43"/>
    </location>
</feature>
<keyword evidence="3" id="KW-1185">Reference proteome</keyword>
<evidence type="ECO:0000313" key="3">
    <source>
        <dbReference type="Proteomes" id="UP000076154"/>
    </source>
</evidence>
<dbReference type="Proteomes" id="UP000076154">
    <property type="component" value="Unassembled WGS sequence"/>
</dbReference>
<feature type="compositionally biased region" description="Low complexity" evidence="1">
    <location>
        <begin position="168"/>
        <end position="187"/>
    </location>
</feature>
<reference evidence="2" key="1">
    <citation type="submission" date="2018-04" db="EMBL/GenBank/DDBJ databases">
        <title>Whole genome sequencing of Hypsizygus marmoreus.</title>
        <authorList>
            <person name="Choi I.-G."/>
            <person name="Min B."/>
            <person name="Kim J.-G."/>
            <person name="Kim S."/>
            <person name="Oh Y.-L."/>
            <person name="Kong W.-S."/>
            <person name="Park H."/>
            <person name="Jeong J."/>
            <person name="Song E.-S."/>
        </authorList>
    </citation>
    <scope>NUCLEOTIDE SEQUENCE [LARGE SCALE GENOMIC DNA]</scope>
    <source>
        <strain evidence="2">51987-8</strain>
    </source>
</reference>
<feature type="compositionally biased region" description="Polar residues" evidence="1">
    <location>
        <begin position="86"/>
        <end position="109"/>
    </location>
</feature>
<dbReference type="OrthoDB" id="3062801at2759"/>
<evidence type="ECO:0000256" key="1">
    <source>
        <dbReference type="SAM" id="MobiDB-lite"/>
    </source>
</evidence>
<dbReference type="EMBL" id="LUEZ02000069">
    <property type="protein sequence ID" value="RDB20330.1"/>
    <property type="molecule type" value="Genomic_DNA"/>
</dbReference>
<feature type="compositionally biased region" description="Low complexity" evidence="1">
    <location>
        <begin position="16"/>
        <end position="30"/>
    </location>
</feature>
<sequence length="208" mass="22678">MVRIDSPAKDAKGSPDSQTTSSSKQTSSDKLSALPTSTSNPNITRLLRSPNATSSSILPGRGHRRSLDASVSLPSFATADFDSPPMGNTWNTTQNLATHTGRNSFTRSTILRELFGEGHSETEGFIRERPRFSADQAEHPPGGSDPPVPSPALRSSAYRDSQKDHESSNLGSRSPSQSRSRAASPLRIFQQWSSRHRHRLPAEEPFVQ</sequence>
<protein>
    <submittedName>
        <fullName evidence="2">Uncharacterized protein</fullName>
    </submittedName>
</protein>
<gene>
    <name evidence="2" type="ORF">Hypma_012617</name>
</gene>
<dbReference type="InParanoid" id="A0A369JGK7"/>
<accession>A0A369JGK7</accession>